<evidence type="ECO:0000313" key="5">
    <source>
        <dbReference type="Proteomes" id="UP001160483"/>
    </source>
</evidence>
<dbReference type="AlphaFoldDB" id="A0AAU9LAM2"/>
<organism evidence="2 5">
    <name type="scientific">Peronospora belbahrii</name>
    <dbReference type="NCBI Taxonomy" id="622444"/>
    <lineage>
        <taxon>Eukaryota</taxon>
        <taxon>Sar</taxon>
        <taxon>Stramenopiles</taxon>
        <taxon>Oomycota</taxon>
        <taxon>Peronosporomycetes</taxon>
        <taxon>Peronosporales</taxon>
        <taxon>Peronosporaceae</taxon>
        <taxon>Peronospora</taxon>
    </lineage>
</organism>
<name>A0AAU9LAM2_9STRA</name>
<dbReference type="EMBL" id="CAKLCB010000382">
    <property type="protein sequence ID" value="CAH0521703.1"/>
    <property type="molecule type" value="Genomic_DNA"/>
</dbReference>
<sequence>MDGEEQQKRVEQLSTASLDSLYDQNDESIETTKRPICNRCTWTPFMVLTGLILLAVGLVLALDRSNPDQQEAVVSSFHGDPILTALMSSRGLDAPGKKLMEWFEEARNASELYVAGGSSNMSVSGAVFPQNSRDTLLPYNAVVAINSKGVLSRRQFIVQANGRGFKWVVTSFGYGDIIATSGCLTSSHSLPLNELSSIMSTAKWTTSDIDDQNKVSVVSDEVTYTVSKDEDDYYSSETVDDQCWTIESEDEEFRLHVCTSVVGEELPQEELADLFGATTTCPQLAPMATYAMLSAPLPLRKWYASYQA</sequence>
<evidence type="ECO:0000313" key="2">
    <source>
        <dbReference type="EMBL" id="CAH0481272.1"/>
    </source>
</evidence>
<evidence type="ECO:0000313" key="4">
    <source>
        <dbReference type="Proteomes" id="UP001158986"/>
    </source>
</evidence>
<keyword evidence="1" id="KW-0472">Membrane</keyword>
<dbReference type="EMBL" id="CAKKTJ010000327">
    <property type="protein sequence ID" value="CAH0481272.1"/>
    <property type="molecule type" value="Genomic_DNA"/>
</dbReference>
<evidence type="ECO:0000313" key="3">
    <source>
        <dbReference type="EMBL" id="CAH0521703.1"/>
    </source>
</evidence>
<dbReference type="Proteomes" id="UP001160483">
    <property type="component" value="Unassembled WGS sequence"/>
</dbReference>
<comment type="caution">
    <text evidence="2">The sequence shown here is derived from an EMBL/GenBank/DDBJ whole genome shotgun (WGS) entry which is preliminary data.</text>
</comment>
<evidence type="ECO:0000256" key="1">
    <source>
        <dbReference type="SAM" id="Phobius"/>
    </source>
</evidence>
<proteinExistence type="predicted"/>
<protein>
    <submittedName>
        <fullName evidence="2">Uncharacterized protein</fullName>
    </submittedName>
</protein>
<keyword evidence="1" id="KW-1133">Transmembrane helix</keyword>
<gene>
    <name evidence="3" type="ORF">PBS001_LOCUS8146</name>
    <name evidence="2" type="ORF">PBS003_LOCUS7878</name>
</gene>
<keyword evidence="1" id="KW-0812">Transmembrane</keyword>
<keyword evidence="4" id="KW-1185">Reference proteome</keyword>
<feature type="transmembrane region" description="Helical" evidence="1">
    <location>
        <begin position="42"/>
        <end position="62"/>
    </location>
</feature>
<dbReference type="Proteomes" id="UP001158986">
    <property type="component" value="Unassembled WGS sequence"/>
</dbReference>
<accession>A0AAU9LAM2</accession>
<reference evidence="2 4" key="1">
    <citation type="submission" date="2021-11" db="EMBL/GenBank/DDBJ databases">
        <authorList>
            <person name="Islam A."/>
            <person name="Islam S."/>
            <person name="Flora M.S."/>
            <person name="Rahman M."/>
            <person name="Ziaur R.M."/>
            <person name="Epstein J.H."/>
            <person name="Hassan M."/>
            <person name="Klassen M."/>
            <person name="Woodard K."/>
            <person name="Webb A."/>
            <person name="Webby R.J."/>
            <person name="El Zowalaty M.E."/>
        </authorList>
    </citation>
    <scope>NUCLEOTIDE SEQUENCE</scope>
    <source>
        <strain evidence="3">Pbs1</strain>
        <strain evidence="2">Pbs3</strain>
    </source>
</reference>